<dbReference type="AlphaFoldDB" id="A0A2N4UE15"/>
<dbReference type="Gene3D" id="3.60.110.10">
    <property type="entry name" value="Carbon-nitrogen hydrolase"/>
    <property type="match status" value="1"/>
</dbReference>
<comment type="caution">
    <text evidence="4">The sequence shown here is derived from an EMBL/GenBank/DDBJ whole genome shotgun (WGS) entry which is preliminary data.</text>
</comment>
<dbReference type="PANTHER" id="PTHR43674:SF2">
    <property type="entry name" value="BETA-UREIDOPROPIONASE"/>
    <property type="match status" value="1"/>
</dbReference>
<dbReference type="InterPro" id="IPR036526">
    <property type="entry name" value="C-N_Hydrolase_sf"/>
</dbReference>
<dbReference type="GO" id="GO:0016811">
    <property type="term" value="F:hydrolase activity, acting on carbon-nitrogen (but not peptide) bonds, in linear amides"/>
    <property type="evidence" value="ECO:0007669"/>
    <property type="project" value="UniProtKB-ARBA"/>
</dbReference>
<dbReference type="EMBL" id="PDNV01000008">
    <property type="protein sequence ID" value="PLC53256.1"/>
    <property type="molecule type" value="Genomic_DNA"/>
</dbReference>
<dbReference type="PROSITE" id="PS01227">
    <property type="entry name" value="UPF0012"/>
    <property type="match status" value="1"/>
</dbReference>
<comment type="similarity">
    <text evidence="1">Belongs to the carbon-nitrogen hydrolase superfamily. NIT1/NIT2 family.</text>
</comment>
<name>A0A2N4UE15_9BURK</name>
<dbReference type="Pfam" id="PF00795">
    <property type="entry name" value="CN_hydrolase"/>
    <property type="match status" value="1"/>
</dbReference>
<dbReference type="InterPro" id="IPR003010">
    <property type="entry name" value="C-N_Hydrolase"/>
</dbReference>
<keyword evidence="2" id="KW-0378">Hydrolase</keyword>
<dbReference type="CDD" id="cd07197">
    <property type="entry name" value="nitrilase"/>
    <property type="match status" value="1"/>
</dbReference>
<sequence length="272" mass="30186">MRIACVQMRSSENLQDNLAKAVAYVEQAAGQGAGLVVLPEFFNTIFFAQYQDAKYFALAEHDSGPTITTMREAAQRHRIAVVATIYEKVEAGLYFDTAMHINPAGNIVFKYRKTHPAGVRSLEKIYFRYGTRFDTYSLDDWRVGLGICYDMGFPETARCLAVNGAELLIAPYATSRVHMFQEMLRTRAFENGCYLAAANKVGQEGDWQMGGGSLIVAPDGTVLQSADTASDALLVADIDRTQVDQARIAYPSRRDRRPDLYGSLVREADAQP</sequence>
<feature type="domain" description="CN hydrolase" evidence="3">
    <location>
        <begin position="1"/>
        <end position="240"/>
    </location>
</feature>
<dbReference type="PROSITE" id="PS50263">
    <property type="entry name" value="CN_HYDROLASE"/>
    <property type="match status" value="1"/>
</dbReference>
<dbReference type="PANTHER" id="PTHR43674">
    <property type="entry name" value="NITRILASE C965.09-RELATED"/>
    <property type="match status" value="1"/>
</dbReference>
<proteinExistence type="inferred from homology"/>
<reference evidence="4 5" key="1">
    <citation type="submission" date="2017-10" db="EMBL/GenBank/DDBJ databases">
        <title>Two draft genome sequences of Pusillimonas sp. strains isolated from a nitrate- and radionuclide-contaminated groundwater in Russia.</title>
        <authorList>
            <person name="Grouzdev D.S."/>
            <person name="Tourova T.P."/>
            <person name="Goeva M.A."/>
            <person name="Babich T.L."/>
            <person name="Sokolova D.S."/>
            <person name="Abdullin R."/>
            <person name="Poltaraus A.B."/>
            <person name="Toshchakov S.V."/>
            <person name="Nazina T.N."/>
        </authorList>
    </citation>
    <scope>NUCLEOTIDE SEQUENCE [LARGE SCALE GENOMIC DNA]</scope>
    <source>
        <strain evidence="4 5">JR1/69-2-13</strain>
    </source>
</reference>
<dbReference type="InterPro" id="IPR001110">
    <property type="entry name" value="UPF0012_CS"/>
</dbReference>
<dbReference type="InterPro" id="IPR050345">
    <property type="entry name" value="Aliph_Amidase/BUP"/>
</dbReference>
<dbReference type="OrthoDB" id="9803803at2"/>
<keyword evidence="5" id="KW-1185">Reference proteome</keyword>
<dbReference type="SUPFAM" id="SSF56317">
    <property type="entry name" value="Carbon-nitrogen hydrolase"/>
    <property type="match status" value="1"/>
</dbReference>
<evidence type="ECO:0000313" key="4">
    <source>
        <dbReference type="EMBL" id="PLC53256.1"/>
    </source>
</evidence>
<gene>
    <name evidence="4" type="ORF">CR155_13310</name>
</gene>
<organism evidence="4 5">
    <name type="scientific">Pollutimonas nitritireducens</name>
    <dbReference type="NCBI Taxonomy" id="2045209"/>
    <lineage>
        <taxon>Bacteria</taxon>
        <taxon>Pseudomonadati</taxon>
        <taxon>Pseudomonadota</taxon>
        <taxon>Betaproteobacteria</taxon>
        <taxon>Burkholderiales</taxon>
        <taxon>Alcaligenaceae</taxon>
        <taxon>Pollutimonas</taxon>
    </lineage>
</organism>
<evidence type="ECO:0000259" key="3">
    <source>
        <dbReference type="PROSITE" id="PS50263"/>
    </source>
</evidence>
<evidence type="ECO:0000313" key="5">
    <source>
        <dbReference type="Proteomes" id="UP000234328"/>
    </source>
</evidence>
<dbReference type="RefSeq" id="WP_102070526.1">
    <property type="nucleotide sequence ID" value="NZ_PDNV01000008.1"/>
</dbReference>
<evidence type="ECO:0000256" key="2">
    <source>
        <dbReference type="ARBA" id="ARBA00022801"/>
    </source>
</evidence>
<protein>
    <recommendedName>
        <fullName evidence="3">CN hydrolase domain-containing protein</fullName>
    </recommendedName>
</protein>
<accession>A0A2N4UE15</accession>
<evidence type="ECO:0000256" key="1">
    <source>
        <dbReference type="ARBA" id="ARBA00010613"/>
    </source>
</evidence>
<dbReference type="Proteomes" id="UP000234328">
    <property type="component" value="Unassembled WGS sequence"/>
</dbReference>